<feature type="region of interest" description="Disordered" evidence="1">
    <location>
        <begin position="20"/>
        <end position="59"/>
    </location>
</feature>
<evidence type="ECO:0000256" key="1">
    <source>
        <dbReference type="SAM" id="MobiDB-lite"/>
    </source>
</evidence>
<comment type="caution">
    <text evidence="2">The sequence shown here is derived from an EMBL/GenBank/DDBJ whole genome shotgun (WGS) entry which is preliminary data.</text>
</comment>
<proteinExistence type="predicted"/>
<name>A0ABN9GEW3_9NEOB</name>
<dbReference type="Proteomes" id="UP001162483">
    <property type="component" value="Unassembled WGS sequence"/>
</dbReference>
<accession>A0ABN9GEW3</accession>
<protein>
    <submittedName>
        <fullName evidence="2">Uncharacterized protein</fullName>
    </submittedName>
</protein>
<feature type="non-terminal residue" evidence="2">
    <location>
        <position position="93"/>
    </location>
</feature>
<sequence length="93" mass="9836">MSLFDIFKFPASSVTVRPDVAGNRTRKTDAGIGRRTWPETLQGGHHGSAGQGKRRTDPGATLHCIPECSSGVTACGAETLPRATLGNTTREVN</sequence>
<keyword evidence="3" id="KW-1185">Reference proteome</keyword>
<gene>
    <name evidence="2" type="ORF">SPARVUS_LOCUS13842473</name>
</gene>
<dbReference type="EMBL" id="CATNWA010018341">
    <property type="protein sequence ID" value="CAI9606787.1"/>
    <property type="molecule type" value="Genomic_DNA"/>
</dbReference>
<evidence type="ECO:0000313" key="3">
    <source>
        <dbReference type="Proteomes" id="UP001162483"/>
    </source>
</evidence>
<organism evidence="2 3">
    <name type="scientific">Staurois parvus</name>
    <dbReference type="NCBI Taxonomy" id="386267"/>
    <lineage>
        <taxon>Eukaryota</taxon>
        <taxon>Metazoa</taxon>
        <taxon>Chordata</taxon>
        <taxon>Craniata</taxon>
        <taxon>Vertebrata</taxon>
        <taxon>Euteleostomi</taxon>
        <taxon>Amphibia</taxon>
        <taxon>Batrachia</taxon>
        <taxon>Anura</taxon>
        <taxon>Neobatrachia</taxon>
        <taxon>Ranoidea</taxon>
        <taxon>Ranidae</taxon>
        <taxon>Staurois</taxon>
    </lineage>
</organism>
<evidence type="ECO:0000313" key="2">
    <source>
        <dbReference type="EMBL" id="CAI9606787.1"/>
    </source>
</evidence>
<reference evidence="2" key="1">
    <citation type="submission" date="2023-05" db="EMBL/GenBank/DDBJ databases">
        <authorList>
            <person name="Stuckert A."/>
        </authorList>
    </citation>
    <scope>NUCLEOTIDE SEQUENCE</scope>
</reference>